<comment type="catalytic activity">
    <reaction evidence="11 12">
        <text>uridine(1498) in 16S rRNA + S-adenosyl-L-methionine = N(3)-methyluridine(1498) in 16S rRNA + S-adenosyl-L-homocysteine + H(+)</text>
        <dbReference type="Rhea" id="RHEA:42920"/>
        <dbReference type="Rhea" id="RHEA-COMP:10283"/>
        <dbReference type="Rhea" id="RHEA-COMP:10284"/>
        <dbReference type="ChEBI" id="CHEBI:15378"/>
        <dbReference type="ChEBI" id="CHEBI:57856"/>
        <dbReference type="ChEBI" id="CHEBI:59789"/>
        <dbReference type="ChEBI" id="CHEBI:65315"/>
        <dbReference type="ChEBI" id="CHEBI:74502"/>
        <dbReference type="EC" id="2.1.1.193"/>
    </reaction>
</comment>
<evidence type="ECO:0000259" key="14">
    <source>
        <dbReference type="Pfam" id="PF20260"/>
    </source>
</evidence>
<evidence type="ECO:0000256" key="10">
    <source>
        <dbReference type="ARBA" id="ARBA00025699"/>
    </source>
</evidence>
<keyword evidence="7 12" id="KW-0489">Methyltransferase</keyword>
<dbReference type="PANTHER" id="PTHR30027:SF3">
    <property type="entry name" value="16S RRNA (URACIL(1498)-N(3))-METHYLTRANSFERASE"/>
    <property type="match status" value="1"/>
</dbReference>
<evidence type="ECO:0000256" key="7">
    <source>
        <dbReference type="ARBA" id="ARBA00022603"/>
    </source>
</evidence>
<dbReference type="SUPFAM" id="SSF75217">
    <property type="entry name" value="alpha/beta knot"/>
    <property type="match status" value="1"/>
</dbReference>
<keyword evidence="16" id="KW-1185">Reference proteome</keyword>
<organism evidence="15 16">
    <name type="scientific">Gulosibacter bifidus</name>
    <dbReference type="NCBI Taxonomy" id="272239"/>
    <lineage>
        <taxon>Bacteria</taxon>
        <taxon>Bacillati</taxon>
        <taxon>Actinomycetota</taxon>
        <taxon>Actinomycetes</taxon>
        <taxon>Micrococcales</taxon>
        <taxon>Microbacteriaceae</taxon>
        <taxon>Gulosibacter</taxon>
    </lineage>
</organism>
<evidence type="ECO:0000256" key="1">
    <source>
        <dbReference type="ARBA" id="ARBA00004496"/>
    </source>
</evidence>
<comment type="function">
    <text evidence="10 12">Specifically methylates the N3 position of the uracil ring of uridine 1498 (m3U1498) in 16S rRNA. Acts on the fully assembled 30S ribosomal subunit.</text>
</comment>
<dbReference type="InterPro" id="IPR006700">
    <property type="entry name" value="RsmE"/>
</dbReference>
<evidence type="ECO:0000256" key="6">
    <source>
        <dbReference type="ARBA" id="ARBA00022552"/>
    </source>
</evidence>
<comment type="subcellular location">
    <subcellularLocation>
        <location evidence="1 12">Cytoplasm</location>
    </subcellularLocation>
</comment>
<dbReference type="PIRSF" id="PIRSF015601">
    <property type="entry name" value="MTase_slr0722"/>
    <property type="match status" value="1"/>
</dbReference>
<dbReference type="GO" id="GO:0008168">
    <property type="term" value="F:methyltransferase activity"/>
    <property type="evidence" value="ECO:0007669"/>
    <property type="project" value="UniProtKB-KW"/>
</dbReference>
<gene>
    <name evidence="15" type="ORF">ACFSUQ_01700</name>
</gene>
<dbReference type="InterPro" id="IPR029026">
    <property type="entry name" value="tRNA_m1G_MTases_N"/>
</dbReference>
<evidence type="ECO:0000313" key="15">
    <source>
        <dbReference type="EMBL" id="MFD2674020.1"/>
    </source>
</evidence>
<dbReference type="NCBIfam" id="TIGR00046">
    <property type="entry name" value="RsmE family RNA methyltransferase"/>
    <property type="match status" value="1"/>
</dbReference>
<feature type="domain" description="Ribosomal RNA small subunit methyltransferase E PUA-like" evidence="14">
    <location>
        <begin position="22"/>
        <end position="66"/>
    </location>
</feature>
<dbReference type="EC" id="2.1.1.193" evidence="3 12"/>
<dbReference type="Pfam" id="PF04452">
    <property type="entry name" value="Methyltrans_RNA"/>
    <property type="match status" value="1"/>
</dbReference>
<evidence type="ECO:0000256" key="12">
    <source>
        <dbReference type="PIRNR" id="PIRNR015601"/>
    </source>
</evidence>
<evidence type="ECO:0000259" key="13">
    <source>
        <dbReference type="Pfam" id="PF04452"/>
    </source>
</evidence>
<dbReference type="RefSeq" id="WP_066054793.1">
    <property type="nucleotide sequence ID" value="NZ_JBHUNF010000001.1"/>
</dbReference>
<accession>A0ABW5RG36</accession>
<dbReference type="Proteomes" id="UP001597453">
    <property type="component" value="Unassembled WGS sequence"/>
</dbReference>
<dbReference type="EMBL" id="JBHUNF010000001">
    <property type="protein sequence ID" value="MFD2674020.1"/>
    <property type="molecule type" value="Genomic_DNA"/>
</dbReference>
<proteinExistence type="inferred from homology"/>
<dbReference type="Pfam" id="PF20260">
    <property type="entry name" value="PUA_4"/>
    <property type="match status" value="1"/>
</dbReference>
<keyword evidence="8 12" id="KW-0808">Transferase</keyword>
<evidence type="ECO:0000313" key="16">
    <source>
        <dbReference type="Proteomes" id="UP001597453"/>
    </source>
</evidence>
<evidence type="ECO:0000256" key="4">
    <source>
        <dbReference type="ARBA" id="ARBA00013673"/>
    </source>
</evidence>
<protein>
    <recommendedName>
        <fullName evidence="4 12">Ribosomal RNA small subunit methyltransferase E</fullName>
        <ecNumber evidence="3 12">2.1.1.193</ecNumber>
    </recommendedName>
</protein>
<name>A0ABW5RG36_9MICO</name>
<evidence type="ECO:0000256" key="2">
    <source>
        <dbReference type="ARBA" id="ARBA00005528"/>
    </source>
</evidence>
<evidence type="ECO:0000256" key="3">
    <source>
        <dbReference type="ARBA" id="ARBA00012328"/>
    </source>
</evidence>
<dbReference type="SUPFAM" id="SSF88697">
    <property type="entry name" value="PUA domain-like"/>
    <property type="match status" value="1"/>
</dbReference>
<keyword evidence="5 12" id="KW-0963">Cytoplasm</keyword>
<sequence>MAHAYLDDQLPTLAAGQTHRVSGNEAEHAVKVARLQVGEQITLLNGAGYSVPCEVTDTDKRSFTVRARDVGESIAPPALQLTLVQALAKGGRDEQAVQAAVELGVDGIIPWQAKRSIVKWVPAKAAKQQERWQTIAREATKQSIRRWQPPVAALHSTNEVAALAADMRVLVLDPTATESLATVSLPASGHVALVVGPEGGIASEELDALASAGAIRVRLGNSIMRTSTAGPAAIATLLTRQDSWDTDR</sequence>
<evidence type="ECO:0000256" key="8">
    <source>
        <dbReference type="ARBA" id="ARBA00022679"/>
    </source>
</evidence>
<comment type="similarity">
    <text evidence="2 12">Belongs to the RNA methyltransferase RsmE family.</text>
</comment>
<dbReference type="NCBIfam" id="NF008693">
    <property type="entry name" value="PRK11713.2-3"/>
    <property type="match status" value="1"/>
</dbReference>
<dbReference type="InterPro" id="IPR046886">
    <property type="entry name" value="RsmE_MTase_dom"/>
</dbReference>
<evidence type="ECO:0000256" key="5">
    <source>
        <dbReference type="ARBA" id="ARBA00022490"/>
    </source>
</evidence>
<dbReference type="GO" id="GO:0032259">
    <property type="term" value="P:methylation"/>
    <property type="evidence" value="ECO:0007669"/>
    <property type="project" value="UniProtKB-KW"/>
</dbReference>
<evidence type="ECO:0000256" key="11">
    <source>
        <dbReference type="ARBA" id="ARBA00047944"/>
    </source>
</evidence>
<keyword evidence="9 12" id="KW-0949">S-adenosyl-L-methionine</keyword>
<comment type="caution">
    <text evidence="15">The sequence shown here is derived from an EMBL/GenBank/DDBJ whole genome shotgun (WGS) entry which is preliminary data.</text>
</comment>
<reference evidence="16" key="1">
    <citation type="journal article" date="2019" name="Int. J. Syst. Evol. Microbiol.">
        <title>The Global Catalogue of Microorganisms (GCM) 10K type strain sequencing project: providing services to taxonomists for standard genome sequencing and annotation.</title>
        <authorList>
            <consortium name="The Broad Institute Genomics Platform"/>
            <consortium name="The Broad Institute Genome Sequencing Center for Infectious Disease"/>
            <person name="Wu L."/>
            <person name="Ma J."/>
        </authorList>
    </citation>
    <scope>NUCLEOTIDE SEQUENCE [LARGE SCALE GENOMIC DNA]</scope>
    <source>
        <strain evidence="16">TISTR 1511</strain>
    </source>
</reference>
<dbReference type="InterPro" id="IPR046887">
    <property type="entry name" value="RsmE_PUA-like"/>
</dbReference>
<feature type="domain" description="Ribosomal RNA small subunit methyltransferase E methyltransferase" evidence="13">
    <location>
        <begin position="78"/>
        <end position="237"/>
    </location>
</feature>
<dbReference type="InterPro" id="IPR015947">
    <property type="entry name" value="PUA-like_sf"/>
</dbReference>
<keyword evidence="6 12" id="KW-0698">rRNA processing</keyword>
<dbReference type="InterPro" id="IPR029028">
    <property type="entry name" value="Alpha/beta_knot_MTases"/>
</dbReference>
<dbReference type="PANTHER" id="PTHR30027">
    <property type="entry name" value="RIBOSOMAL RNA SMALL SUBUNIT METHYLTRANSFERASE E"/>
    <property type="match status" value="1"/>
</dbReference>
<evidence type="ECO:0000256" key="9">
    <source>
        <dbReference type="ARBA" id="ARBA00022691"/>
    </source>
</evidence>
<dbReference type="Gene3D" id="3.40.1280.10">
    <property type="match status" value="1"/>
</dbReference>
<dbReference type="CDD" id="cd18084">
    <property type="entry name" value="RsmE-like"/>
    <property type="match status" value="1"/>
</dbReference>